<protein>
    <submittedName>
        <fullName evidence="1">Uncharacterized protein</fullName>
    </submittedName>
</protein>
<name>A0A8B3M3E7_ECOLX</name>
<evidence type="ECO:0000313" key="2">
    <source>
        <dbReference type="Proteomes" id="UP000288459"/>
    </source>
</evidence>
<dbReference type="EMBL" id="NPIM01000107">
    <property type="protein sequence ID" value="RVE14635.1"/>
    <property type="molecule type" value="Genomic_DNA"/>
</dbReference>
<proteinExistence type="predicted"/>
<gene>
    <name evidence="1" type="ORF">CIG67_07645</name>
</gene>
<sequence length="194" mass="22088">MELWVGSMIGGAIGAVIGHGANHFIGWFKENRQSSPERKFICAELVFLLENYAVKCAEVVQDDGEPNGDQGEYESITKLPDKIDYSLVKGNWKSLKSKTMYEICSLPMKQNEAIKSINFVAEYMSSPPDHREYFDERQYQFSLLGLKAAEIASGIRKENGFPATELAKWVLPALEEKLQKIKDKRLKYQDEEDL</sequence>
<reference evidence="1 2" key="1">
    <citation type="submission" date="2017-08" db="EMBL/GenBank/DDBJ databases">
        <title>Sequencing of Escherichia coli CCPM 6219.</title>
        <authorList>
            <person name="Liu S.-L."/>
            <person name="Zhou Y.-J."/>
            <person name="Zhao M.-F."/>
        </authorList>
    </citation>
    <scope>NUCLEOTIDE SEQUENCE [LARGE SCALE GENOMIC DNA]</scope>
    <source>
        <strain evidence="1 2">CCPM 6219</strain>
    </source>
</reference>
<evidence type="ECO:0000313" key="1">
    <source>
        <dbReference type="EMBL" id="RVE14635.1"/>
    </source>
</evidence>
<dbReference type="AlphaFoldDB" id="A0A8B3M3E7"/>
<dbReference type="RefSeq" id="WP_085451481.1">
    <property type="nucleotide sequence ID" value="NZ_JAJLMQ010000029.1"/>
</dbReference>
<dbReference type="Proteomes" id="UP000288459">
    <property type="component" value="Unassembled WGS sequence"/>
</dbReference>
<organism evidence="1 2">
    <name type="scientific">Escherichia coli</name>
    <dbReference type="NCBI Taxonomy" id="562"/>
    <lineage>
        <taxon>Bacteria</taxon>
        <taxon>Pseudomonadati</taxon>
        <taxon>Pseudomonadota</taxon>
        <taxon>Gammaproteobacteria</taxon>
        <taxon>Enterobacterales</taxon>
        <taxon>Enterobacteriaceae</taxon>
        <taxon>Escherichia</taxon>
    </lineage>
</organism>
<comment type="caution">
    <text evidence="1">The sequence shown here is derived from an EMBL/GenBank/DDBJ whole genome shotgun (WGS) entry which is preliminary data.</text>
</comment>
<accession>A0A8B3M3E7</accession>